<accession>A0A6J0BMB5</accession>
<dbReference type="CTD" id="41959"/>
<comment type="subcellular location">
    <subcellularLocation>
        <location evidence="7">Mitochondrion inner membrane</location>
    </subcellularLocation>
    <subcellularLocation>
        <location evidence="1">Mitochondrion membrane</location>
    </subcellularLocation>
</comment>
<keyword evidence="5 7" id="KW-0496">Mitochondrion</keyword>
<feature type="chain" id="PRO_5027000907" description="MICOS complex subunit" evidence="8">
    <location>
        <begin position="20"/>
        <end position="258"/>
    </location>
</feature>
<keyword evidence="4" id="KW-1133">Transmembrane helix</keyword>
<dbReference type="InterPro" id="IPR019166">
    <property type="entry name" value="MIC26/MIC27"/>
</dbReference>
<dbReference type="GeneID" id="107220747"/>
<comment type="similarity">
    <text evidence="2">Belongs to the apolipoprotein O/MICOS complex subunit Mic27 family.</text>
</comment>
<evidence type="ECO:0000256" key="5">
    <source>
        <dbReference type="ARBA" id="ARBA00023128"/>
    </source>
</evidence>
<dbReference type="OrthoDB" id="5973346at2759"/>
<protein>
    <recommendedName>
        <fullName evidence="7">MICOS complex subunit</fullName>
    </recommendedName>
</protein>
<organism evidence="10">
    <name type="scientific">Neodiprion lecontei</name>
    <name type="common">Redheaded pine sawfly</name>
    <dbReference type="NCBI Taxonomy" id="441921"/>
    <lineage>
        <taxon>Eukaryota</taxon>
        <taxon>Metazoa</taxon>
        <taxon>Ecdysozoa</taxon>
        <taxon>Arthropoda</taxon>
        <taxon>Hexapoda</taxon>
        <taxon>Insecta</taxon>
        <taxon>Pterygota</taxon>
        <taxon>Neoptera</taxon>
        <taxon>Endopterygota</taxon>
        <taxon>Hymenoptera</taxon>
        <taxon>Tenthredinoidea</taxon>
        <taxon>Diprionidae</taxon>
        <taxon>Diprioninae</taxon>
        <taxon>Neodiprion</taxon>
    </lineage>
</organism>
<feature type="signal peptide" evidence="8">
    <location>
        <begin position="1"/>
        <end position="19"/>
    </location>
</feature>
<evidence type="ECO:0000256" key="8">
    <source>
        <dbReference type="SAM" id="SignalP"/>
    </source>
</evidence>
<reference evidence="10" key="1">
    <citation type="submission" date="2025-08" db="UniProtKB">
        <authorList>
            <consortium name="RefSeq"/>
        </authorList>
    </citation>
    <scope>IDENTIFICATION</scope>
    <source>
        <tissue evidence="10">Thorax and Abdomen</tissue>
    </source>
</reference>
<dbReference type="GO" id="GO:0042407">
    <property type="term" value="P:cristae formation"/>
    <property type="evidence" value="ECO:0007669"/>
    <property type="project" value="InterPro"/>
</dbReference>
<evidence type="ECO:0000256" key="3">
    <source>
        <dbReference type="ARBA" id="ARBA00022692"/>
    </source>
</evidence>
<sequence>MHGIKFFKKFLMPCGLCAATPIVKPAPPPSNCPTPCELDEKKLIRPSELPIYTLGSPSKVDQCPTPVNCEPSYLEQGFGTIRKSLSGVFTQYQHITESITDKIDTGVAHSESLYEYLKEESNVLPRMGAIGIGALSGLILSLRGGAFKKTLYTTTGGLLVASLCYPKQAAEGVDLAKHYANIGYNFAYGIKPGDEQLEIQFPELPKLKIPTSLNGLFDQVVETGAVAGETIGNLASKASEYLSESKEAKSSEDKPKQS</sequence>
<evidence type="ECO:0000313" key="9">
    <source>
        <dbReference type="Proteomes" id="UP000829291"/>
    </source>
</evidence>
<evidence type="ECO:0000256" key="2">
    <source>
        <dbReference type="ARBA" id="ARBA00010904"/>
    </source>
</evidence>
<dbReference type="InParanoid" id="A0A6J0BMB5"/>
<keyword evidence="7" id="KW-0999">Mitochondrion inner membrane</keyword>
<evidence type="ECO:0000256" key="1">
    <source>
        <dbReference type="ARBA" id="ARBA00004325"/>
    </source>
</evidence>
<keyword evidence="8" id="KW-0732">Signal</keyword>
<dbReference type="Proteomes" id="UP000829291">
    <property type="component" value="Chromosome 2"/>
</dbReference>
<dbReference type="KEGG" id="nlo:107220747"/>
<name>A0A6J0BMB5_NEOLC</name>
<comment type="subunit">
    <text evidence="7">Component of the mitochondrial contact site and cristae organizing system (MICOS) complex.</text>
</comment>
<comment type="function">
    <text evidence="7">Component of the MICOS complex, a large protein complex of the mitochondrial inner membrane that plays crucial roles in the maintenance of crista junctions, inner membrane architecture, and formation of contact sites to the outer membrane.</text>
</comment>
<dbReference type="PANTHER" id="PTHR14564">
    <property type="entry name" value="MICOS COMPLEX SUBUNIT MIC26 / MIC27 FAMILY MEMBER"/>
    <property type="match status" value="1"/>
</dbReference>
<gene>
    <name evidence="10" type="primary">LOC107220747</name>
</gene>
<dbReference type="Pfam" id="PF09769">
    <property type="entry name" value="ApoO"/>
    <property type="match status" value="1"/>
</dbReference>
<evidence type="ECO:0000256" key="6">
    <source>
        <dbReference type="ARBA" id="ARBA00023136"/>
    </source>
</evidence>
<dbReference type="InterPro" id="IPR033182">
    <property type="entry name" value="MIC26/MIC27_animal"/>
</dbReference>
<evidence type="ECO:0000256" key="4">
    <source>
        <dbReference type="ARBA" id="ARBA00022989"/>
    </source>
</evidence>
<keyword evidence="3" id="KW-0812">Transmembrane</keyword>
<keyword evidence="6" id="KW-0472">Membrane</keyword>
<dbReference type="AlphaFoldDB" id="A0A6J0BMB5"/>
<evidence type="ECO:0000256" key="7">
    <source>
        <dbReference type="RuleBase" id="RU363021"/>
    </source>
</evidence>
<keyword evidence="9" id="KW-1185">Reference proteome</keyword>
<evidence type="ECO:0000313" key="10">
    <source>
        <dbReference type="RefSeq" id="XP_015514948.1"/>
    </source>
</evidence>
<dbReference type="GO" id="GO:0061617">
    <property type="term" value="C:MICOS complex"/>
    <property type="evidence" value="ECO:0007669"/>
    <property type="project" value="UniProtKB-UniRule"/>
</dbReference>
<dbReference type="FunCoup" id="A0A6J0BMB5">
    <property type="interactions" value="382"/>
</dbReference>
<proteinExistence type="inferred from homology"/>
<dbReference type="RefSeq" id="XP_015514948.1">
    <property type="nucleotide sequence ID" value="XM_015659462.2"/>
</dbReference>